<keyword evidence="3" id="KW-1185">Reference proteome</keyword>
<dbReference type="AlphaFoldDB" id="A0A1P8KPX9"/>
<keyword evidence="1" id="KW-1133">Transmembrane helix</keyword>
<dbReference type="KEGG" id="alp:LPB137_12425"/>
<dbReference type="RefSeq" id="WP_076088553.1">
    <property type="nucleotide sequence ID" value="NZ_CP019070.1"/>
</dbReference>
<accession>A0A1P8KPX9</accession>
<evidence type="ECO:0000313" key="3">
    <source>
        <dbReference type="Proteomes" id="UP000186074"/>
    </source>
</evidence>
<name>A0A1P8KPX9_9BACT</name>
<organism evidence="2 3">
    <name type="scientific">Poseidonibacter parvus</name>
    <dbReference type="NCBI Taxonomy" id="1850254"/>
    <lineage>
        <taxon>Bacteria</taxon>
        <taxon>Pseudomonadati</taxon>
        <taxon>Campylobacterota</taxon>
        <taxon>Epsilonproteobacteria</taxon>
        <taxon>Campylobacterales</taxon>
        <taxon>Arcobacteraceae</taxon>
        <taxon>Poseidonibacter</taxon>
    </lineage>
</organism>
<feature type="transmembrane region" description="Helical" evidence="1">
    <location>
        <begin position="283"/>
        <end position="303"/>
    </location>
</feature>
<evidence type="ECO:0000313" key="2">
    <source>
        <dbReference type="EMBL" id="APW66600.1"/>
    </source>
</evidence>
<evidence type="ECO:0000256" key="1">
    <source>
        <dbReference type="SAM" id="Phobius"/>
    </source>
</evidence>
<keyword evidence="1" id="KW-0472">Membrane</keyword>
<dbReference type="Proteomes" id="UP000186074">
    <property type="component" value="Chromosome"/>
</dbReference>
<protein>
    <submittedName>
        <fullName evidence="2">Uncharacterized protein</fullName>
    </submittedName>
</protein>
<gene>
    <name evidence="2" type="ORF">LPB137_12425</name>
</gene>
<reference evidence="2 3" key="1">
    <citation type="submission" date="2017-01" db="EMBL/GenBank/DDBJ databases">
        <title>Genome sequencing of Arcobacter sp. LPB0137.</title>
        <authorList>
            <person name="Lee G.-W."/>
            <person name="Yi H."/>
        </authorList>
    </citation>
    <scope>NUCLEOTIDE SEQUENCE [LARGE SCALE GENOMIC DNA]</scope>
    <source>
        <strain evidence="2 3">LPB0137</strain>
    </source>
</reference>
<proteinExistence type="predicted"/>
<dbReference type="STRING" id="1850254.LPB137_12425"/>
<sequence>MFTKESLYINAIKYDTQLKLDYKKLSDNQIVEANNSVFLVDDEILSRDIALKLNASQKEIADTYISTLLISDTTKLVPKTLSSKLKDCEISELNADFDIAVLKTTLFETKNYFEKTGIDYIYSAFHILNLHLEQNICKNQLLIFLFNNKAFILILGNDASIVFNKTVDLPNFESIKKTHFYEDDITGQKLFDEIYYLELNEIIHNTLNKFYEESKDVFVEKIVILYVVKQLSSEQITQLSDELILPIDYHPINIDEEIFELTKDKHLKKSFIKPRKKAKKTNFNSLFILVFFVLAFFGLYKLYLNINEQKQEEKQEVRKFIKLPDHVNINDKIEKRIKSIFKRIPYDIVLKDLKLQENSLEINATLLNDDTFIKSVQPALEDIYNKIEINIDENNKNKKNMLDAKIIALSALKLEDVVYKTYTDKYITDEFMPISRVTEQLKILFPEDTIIKFNSSKNEDITKFYYSVNMLVKSPVELFKTIEMLNNELYSINIMYPISMLKTLNGLEIEFKLVFNQPK</sequence>
<dbReference type="EMBL" id="CP019070">
    <property type="protein sequence ID" value="APW66600.1"/>
    <property type="molecule type" value="Genomic_DNA"/>
</dbReference>
<dbReference type="OrthoDB" id="5341800at2"/>
<keyword evidence="1" id="KW-0812">Transmembrane</keyword>